<reference evidence="1" key="1">
    <citation type="submission" date="2016-10" db="EMBL/GenBank/DDBJ databases">
        <authorList>
            <person name="de Groot N.N."/>
        </authorList>
    </citation>
    <scope>NUCLEOTIDE SEQUENCE</scope>
</reference>
<dbReference type="EMBL" id="FPHI01000030">
    <property type="protein sequence ID" value="SFV67101.1"/>
    <property type="molecule type" value="Genomic_DNA"/>
</dbReference>
<accession>A0A1W1CN77</accession>
<proteinExistence type="predicted"/>
<sequence>MRNEFEPVALKRANKKLTSYIVCENEKQKRDKASQKEIHKVSLWQKIKRFLFLN</sequence>
<evidence type="ECO:0000313" key="1">
    <source>
        <dbReference type="EMBL" id="SFV67101.1"/>
    </source>
</evidence>
<protein>
    <submittedName>
        <fullName evidence="1">Uncharacterized protein</fullName>
    </submittedName>
</protein>
<organism evidence="1">
    <name type="scientific">hydrothermal vent metagenome</name>
    <dbReference type="NCBI Taxonomy" id="652676"/>
    <lineage>
        <taxon>unclassified sequences</taxon>
        <taxon>metagenomes</taxon>
        <taxon>ecological metagenomes</taxon>
    </lineage>
</organism>
<dbReference type="AlphaFoldDB" id="A0A1W1CN77"/>
<gene>
    <name evidence="1" type="ORF">MNB_SV-3-1201</name>
</gene>
<name>A0A1W1CN77_9ZZZZ</name>